<keyword evidence="1" id="KW-0732">Signal</keyword>
<dbReference type="GeneID" id="120625423"/>
<evidence type="ECO:0000256" key="1">
    <source>
        <dbReference type="SAM" id="SignalP"/>
    </source>
</evidence>
<accession>S4P6T8</accession>
<reference evidence="2" key="2">
    <citation type="submission" date="2013-05" db="EMBL/GenBank/DDBJ databases">
        <authorList>
            <person name="Carter J.-M."/>
            <person name="Baker S.C."/>
            <person name="Pink R."/>
            <person name="Carter D.R.F."/>
            <person name="Collins A."/>
            <person name="Tomlin J."/>
            <person name="Gibbs M."/>
            <person name="Breuker C.J."/>
        </authorList>
    </citation>
    <scope>NUCLEOTIDE SEQUENCE</scope>
    <source>
        <tissue evidence="2">Ovary</tissue>
    </source>
</reference>
<sequence>MKMNAALVFVFGVFVLQNTYAQCIRSAPMVAAAPIIQSNNVGATLADTLSLLTVSSLLAEKLPFDYPCGCTPYAPPCAPFIPPYAPYEFVAPCAPTVAPIAPILNNCGCGCGGYPYNAYVL</sequence>
<dbReference type="EMBL" id="GAIX01007977">
    <property type="protein sequence ID" value="JAA84583.1"/>
    <property type="molecule type" value="Transcribed_RNA"/>
</dbReference>
<evidence type="ECO:0000313" key="2">
    <source>
        <dbReference type="EMBL" id="JAA84583.1"/>
    </source>
</evidence>
<dbReference type="AlphaFoldDB" id="S4P6T8"/>
<feature type="signal peptide" evidence="1">
    <location>
        <begin position="1"/>
        <end position="21"/>
    </location>
</feature>
<dbReference type="RefSeq" id="XP_039748419.1">
    <property type="nucleotide sequence ID" value="XM_039892485.1"/>
</dbReference>
<feature type="chain" id="PRO_5004521962" evidence="1">
    <location>
        <begin position="22"/>
        <end position="121"/>
    </location>
</feature>
<proteinExistence type="predicted"/>
<name>S4P6T8_9NEOP</name>
<organism evidence="2">
    <name type="scientific">Pararge aegeria</name>
    <name type="common">speckled wood butterfly</name>
    <dbReference type="NCBI Taxonomy" id="116150"/>
    <lineage>
        <taxon>Eukaryota</taxon>
        <taxon>Metazoa</taxon>
        <taxon>Ecdysozoa</taxon>
        <taxon>Arthropoda</taxon>
        <taxon>Hexapoda</taxon>
        <taxon>Insecta</taxon>
        <taxon>Pterygota</taxon>
        <taxon>Neoptera</taxon>
        <taxon>Endopterygota</taxon>
        <taxon>Lepidoptera</taxon>
        <taxon>Glossata</taxon>
        <taxon>Ditrysia</taxon>
        <taxon>Papilionoidea</taxon>
        <taxon>Nymphalidae</taxon>
        <taxon>Satyrinae</taxon>
        <taxon>Satyrini</taxon>
        <taxon>Parargina</taxon>
        <taxon>Pararge</taxon>
    </lineage>
</organism>
<protein>
    <submittedName>
        <fullName evidence="2">Uncharacterized protein</fullName>
    </submittedName>
</protein>
<reference evidence="2" key="1">
    <citation type="journal article" date="2013" name="BMC Genomics">
        <title>Unscrambling butterfly oogenesis.</title>
        <authorList>
            <person name="Carter J.M."/>
            <person name="Baker S.C."/>
            <person name="Pink R."/>
            <person name="Carter D.R."/>
            <person name="Collins A."/>
            <person name="Tomlin J."/>
            <person name="Gibbs M."/>
            <person name="Breuker C.J."/>
        </authorList>
    </citation>
    <scope>NUCLEOTIDE SEQUENCE</scope>
    <source>
        <tissue evidence="2">Ovary</tissue>
    </source>
</reference>